<proteinExistence type="predicted"/>
<organism evidence="1">
    <name type="scientific">uncultured Haemophilus sp</name>
    <dbReference type="NCBI Taxonomy" id="237779"/>
    <lineage>
        <taxon>Bacteria</taxon>
        <taxon>Pseudomonadati</taxon>
        <taxon>Pseudomonadota</taxon>
        <taxon>Gammaproteobacteria</taxon>
        <taxon>Pasteurellales</taxon>
        <taxon>Pasteurellaceae</taxon>
        <taxon>Haemophilus</taxon>
        <taxon>environmental samples</taxon>
    </lineage>
</organism>
<name>A0A060BSI1_9PAST</name>
<sequence>LGSIKYIIDNNNNIIYSIKYNIFKKIISNRSCLLTLYNMKKVTELGTAVKLNKFNFLNIFSKTGTTKNYINNWFIGIDGEDICIIWIGNYNNIKNFNF</sequence>
<evidence type="ECO:0000313" key="1">
    <source>
        <dbReference type="EMBL" id="AIA83441.1"/>
    </source>
</evidence>
<protein>
    <submittedName>
        <fullName evidence="1">CAZy families GT51 protein</fullName>
    </submittedName>
</protein>
<feature type="non-terminal residue" evidence="1">
    <location>
        <position position="1"/>
    </location>
</feature>
<accession>A0A060BSI1</accession>
<reference evidence="1" key="1">
    <citation type="journal article" date="2013" name="Environ. Microbiol.">
        <title>Seasonally variable intestinal metagenomes of the red palm weevil (Rhynchophorus ferrugineus).</title>
        <authorList>
            <person name="Jia S."/>
            <person name="Zhang X."/>
            <person name="Zhang G."/>
            <person name="Yin A."/>
            <person name="Zhang S."/>
            <person name="Li F."/>
            <person name="Wang L."/>
            <person name="Zhao D."/>
            <person name="Yun Q."/>
            <person name="Tala"/>
            <person name="Wang J."/>
            <person name="Sun G."/>
            <person name="Baabdullah M."/>
            <person name="Yu X."/>
            <person name="Hu S."/>
            <person name="Al-Mssallem I.S."/>
            <person name="Yu J."/>
        </authorList>
    </citation>
    <scope>NUCLEOTIDE SEQUENCE</scope>
</reference>
<dbReference type="AlphaFoldDB" id="A0A060BSI1"/>
<dbReference type="SUPFAM" id="SSF56601">
    <property type="entry name" value="beta-lactamase/transpeptidase-like"/>
    <property type="match status" value="1"/>
</dbReference>
<dbReference type="Gene3D" id="3.40.710.10">
    <property type="entry name" value="DD-peptidase/beta-lactamase superfamily"/>
    <property type="match status" value="1"/>
</dbReference>
<dbReference type="InterPro" id="IPR012338">
    <property type="entry name" value="Beta-lactam/transpept-like"/>
</dbReference>
<dbReference type="EMBL" id="KF116198">
    <property type="protein sequence ID" value="AIA83441.1"/>
    <property type="molecule type" value="Genomic_DNA"/>
</dbReference>